<dbReference type="AlphaFoldDB" id="A0A841KF15"/>
<dbReference type="Pfam" id="PF05161">
    <property type="entry name" value="MOFRL"/>
    <property type="match status" value="1"/>
</dbReference>
<keyword evidence="4" id="KW-0560">Oxidoreductase</keyword>
<sequence>MGDGSGEERGNERLVNRDEAHLTGTAGARRAVLVEVFEAAVAAAHPRLCLPRHLPPPPANGRVILLAAGKAAASMTVVAEEIYEREYRLPRERLTGIAVTRHGYAEPARGIEIVEAGHPVPDAAGIAATERALALAAGAHKDDLVLVLLSGGGSANWIAPAGSLTLAEKQAITRALLRSGASIEEINAVRKHLSRIKGGRLARCAAPATILTLAISDVPRDDPSTIASGPTVPDPTTLADARAIVRRRGVPLPPSAEALLDDPANESPKAGDPAFAHSRFEIIARPADSIAIAARTARDLGYEPIVLGADLEGEAREVAAEHARQALALRAAGRRAAIISGGELTVTLKGKGRGGPNQEYALALALALDGAAGICALAGDTDGTDGGGGSASDPAGAIVDETTLARARALGLDPAASLADNDSTGFFEALGDLLLPGPTRTNVNDCRVILVDDR</sequence>
<dbReference type="Gene3D" id="3.40.1480.10">
    <property type="entry name" value="MOFRL domain"/>
    <property type="match status" value="1"/>
</dbReference>
<dbReference type="Pfam" id="PF13660">
    <property type="entry name" value="DUF4147"/>
    <property type="match status" value="1"/>
</dbReference>
<dbReference type="RefSeq" id="WP_244649980.1">
    <property type="nucleotide sequence ID" value="NZ_BMHX01000003.1"/>
</dbReference>
<dbReference type="InterPro" id="IPR039760">
    <property type="entry name" value="MOFRL_protein"/>
</dbReference>
<dbReference type="Proteomes" id="UP000588017">
    <property type="component" value="Unassembled WGS sequence"/>
</dbReference>
<name>A0A841KF15_9HYPH</name>
<dbReference type="InterPro" id="IPR025286">
    <property type="entry name" value="MOFRL_assoc_dom"/>
</dbReference>
<dbReference type="FunFam" id="3.40.1480.10:FF:000002">
    <property type="entry name" value="Glycerate kinase"/>
    <property type="match status" value="1"/>
</dbReference>
<evidence type="ECO:0000313" key="5">
    <source>
        <dbReference type="Proteomes" id="UP000588017"/>
    </source>
</evidence>
<dbReference type="InterPro" id="IPR037035">
    <property type="entry name" value="GK-like_C_sf"/>
</dbReference>
<dbReference type="InterPro" id="IPR007835">
    <property type="entry name" value="MOFRL"/>
</dbReference>
<dbReference type="GO" id="GO:0008887">
    <property type="term" value="F:glycerate kinase activity"/>
    <property type="evidence" value="ECO:0007669"/>
    <property type="project" value="InterPro"/>
</dbReference>
<organism evidence="4 5">
    <name type="scientific">Chelatococcus composti</name>
    <dbReference type="NCBI Taxonomy" id="1743235"/>
    <lineage>
        <taxon>Bacteria</taxon>
        <taxon>Pseudomonadati</taxon>
        <taxon>Pseudomonadota</taxon>
        <taxon>Alphaproteobacteria</taxon>
        <taxon>Hyphomicrobiales</taxon>
        <taxon>Chelatococcaceae</taxon>
        <taxon>Chelatococcus</taxon>
    </lineage>
</organism>
<feature type="region of interest" description="Disordered" evidence="1">
    <location>
        <begin position="1"/>
        <end position="20"/>
    </location>
</feature>
<dbReference type="PANTHER" id="PTHR12227:SF0">
    <property type="entry name" value="GLYCERATE KINASE"/>
    <property type="match status" value="1"/>
</dbReference>
<proteinExistence type="predicted"/>
<dbReference type="InterPro" id="IPR038614">
    <property type="entry name" value="GK_N_sf"/>
</dbReference>
<dbReference type="GO" id="GO:0005737">
    <property type="term" value="C:cytoplasm"/>
    <property type="evidence" value="ECO:0007669"/>
    <property type="project" value="TreeGrafter"/>
</dbReference>
<evidence type="ECO:0000313" key="4">
    <source>
        <dbReference type="EMBL" id="MBB6167859.1"/>
    </source>
</evidence>
<evidence type="ECO:0000256" key="1">
    <source>
        <dbReference type="SAM" id="MobiDB-lite"/>
    </source>
</evidence>
<gene>
    <name evidence="4" type="ORF">HNQ73_001482</name>
</gene>
<protein>
    <submittedName>
        <fullName evidence="4">Hydroxypyruvate reductase</fullName>
        <ecNumber evidence="4">1.1.1.81</ecNumber>
    </submittedName>
</protein>
<keyword evidence="4" id="KW-0670">Pyruvate</keyword>
<dbReference type="PANTHER" id="PTHR12227">
    <property type="entry name" value="GLYCERATE KINASE"/>
    <property type="match status" value="1"/>
</dbReference>
<feature type="domain" description="MOFRL" evidence="2">
    <location>
        <begin position="337"/>
        <end position="445"/>
    </location>
</feature>
<feature type="domain" description="MOFRL-associated" evidence="3">
    <location>
        <begin position="33"/>
        <end position="260"/>
    </location>
</feature>
<dbReference type="Gene3D" id="3.40.50.10180">
    <property type="entry name" value="Glycerate kinase, MOFRL-like N-terminal domain"/>
    <property type="match status" value="1"/>
</dbReference>
<dbReference type="EMBL" id="JACHEH010000003">
    <property type="protein sequence ID" value="MBB6167859.1"/>
    <property type="molecule type" value="Genomic_DNA"/>
</dbReference>
<dbReference type="GO" id="GO:0016618">
    <property type="term" value="F:hydroxypyruvate reductase [NAD(P)H] activity"/>
    <property type="evidence" value="ECO:0007669"/>
    <property type="project" value="UniProtKB-EC"/>
</dbReference>
<accession>A0A841KF15</accession>
<evidence type="ECO:0000259" key="2">
    <source>
        <dbReference type="Pfam" id="PF05161"/>
    </source>
</evidence>
<dbReference type="EC" id="1.1.1.81" evidence="4"/>
<evidence type="ECO:0000259" key="3">
    <source>
        <dbReference type="Pfam" id="PF13660"/>
    </source>
</evidence>
<reference evidence="4 5" key="1">
    <citation type="submission" date="2020-08" db="EMBL/GenBank/DDBJ databases">
        <title>Genomic Encyclopedia of Type Strains, Phase IV (KMG-IV): sequencing the most valuable type-strain genomes for metagenomic binning, comparative biology and taxonomic classification.</title>
        <authorList>
            <person name="Goeker M."/>
        </authorList>
    </citation>
    <scope>NUCLEOTIDE SEQUENCE [LARGE SCALE GENOMIC DNA]</scope>
    <source>
        <strain evidence="4 5">DSM 101465</strain>
    </source>
</reference>
<comment type="caution">
    <text evidence="4">The sequence shown here is derived from an EMBL/GenBank/DDBJ whole genome shotgun (WGS) entry which is preliminary data.</text>
</comment>
<dbReference type="SUPFAM" id="SSF82544">
    <property type="entry name" value="GckA/TtuD-like"/>
    <property type="match status" value="1"/>
</dbReference>
<keyword evidence="5" id="KW-1185">Reference proteome</keyword>